<dbReference type="AlphaFoldDB" id="G0MCM1"/>
<reference evidence="2" key="1">
    <citation type="submission" date="2011-07" db="EMBL/GenBank/DDBJ databases">
        <authorList>
            <consortium name="Caenorhabditis brenneri Sequencing and Analysis Consortium"/>
            <person name="Wilson R.K."/>
        </authorList>
    </citation>
    <scope>NUCLEOTIDE SEQUENCE [LARGE SCALE GENOMIC DNA]</scope>
    <source>
        <strain evidence="2">PB2801</strain>
    </source>
</reference>
<gene>
    <name evidence="1" type="ORF">CAEBREN_06018</name>
</gene>
<dbReference type="HOGENOM" id="CLU_3433219_0_0_1"/>
<evidence type="ECO:0000313" key="2">
    <source>
        <dbReference type="Proteomes" id="UP000008068"/>
    </source>
</evidence>
<dbReference type="Proteomes" id="UP000008068">
    <property type="component" value="Unassembled WGS sequence"/>
</dbReference>
<dbReference type="InParanoid" id="G0MCM1"/>
<proteinExistence type="predicted"/>
<keyword evidence="2" id="KW-1185">Reference proteome</keyword>
<evidence type="ECO:0000313" key="1">
    <source>
        <dbReference type="EMBL" id="EGT49427.1"/>
    </source>
</evidence>
<sequence>MYHFPFPHYRPPTFFF</sequence>
<accession>G0MCM1</accession>
<organism evidence="2">
    <name type="scientific">Caenorhabditis brenneri</name>
    <name type="common">Nematode worm</name>
    <dbReference type="NCBI Taxonomy" id="135651"/>
    <lineage>
        <taxon>Eukaryota</taxon>
        <taxon>Metazoa</taxon>
        <taxon>Ecdysozoa</taxon>
        <taxon>Nematoda</taxon>
        <taxon>Chromadorea</taxon>
        <taxon>Rhabditida</taxon>
        <taxon>Rhabditina</taxon>
        <taxon>Rhabditomorpha</taxon>
        <taxon>Rhabditoidea</taxon>
        <taxon>Rhabditidae</taxon>
        <taxon>Peloderinae</taxon>
        <taxon>Caenorhabditis</taxon>
    </lineage>
</organism>
<dbReference type="EMBL" id="GL379790">
    <property type="protein sequence ID" value="EGT49427.1"/>
    <property type="molecule type" value="Genomic_DNA"/>
</dbReference>
<protein>
    <submittedName>
        <fullName evidence="1">Uncharacterized protein</fullName>
    </submittedName>
</protein>
<name>G0MCM1_CAEBE</name>